<evidence type="ECO:0000313" key="1">
    <source>
        <dbReference type="EMBL" id="EKC67205.1"/>
    </source>
</evidence>
<dbReference type="EMBL" id="AJWY01006315">
    <property type="protein sequence ID" value="EKC67205.1"/>
    <property type="molecule type" value="Genomic_DNA"/>
</dbReference>
<accession>K1TLK0</accession>
<sequence>SPTTSATGRPATAAHYTPAQKDAFIGRLGELAKFEVDDPDLLRDIFLGIYASPVEYLND</sequence>
<gene>
    <name evidence="1" type="ORF">LEA_09420</name>
</gene>
<dbReference type="AlphaFoldDB" id="K1TLK0"/>
<comment type="caution">
    <text evidence="1">The sequence shown here is derived from an EMBL/GenBank/DDBJ whole genome shotgun (WGS) entry which is preliminary data.</text>
</comment>
<protein>
    <submittedName>
        <fullName evidence="1">Uncharacterized protein</fullName>
    </submittedName>
</protein>
<proteinExistence type="predicted"/>
<reference evidence="1" key="1">
    <citation type="journal article" date="2013" name="Environ. Microbiol.">
        <title>Microbiota from the distal guts of lean and obese adolescents exhibit partial functional redundancy besides clear differences in community structure.</title>
        <authorList>
            <person name="Ferrer M."/>
            <person name="Ruiz A."/>
            <person name="Lanza F."/>
            <person name="Haange S.B."/>
            <person name="Oberbach A."/>
            <person name="Till H."/>
            <person name="Bargiela R."/>
            <person name="Campoy C."/>
            <person name="Segura M.T."/>
            <person name="Richter M."/>
            <person name="von Bergen M."/>
            <person name="Seifert J."/>
            <person name="Suarez A."/>
        </authorList>
    </citation>
    <scope>NUCLEOTIDE SEQUENCE</scope>
</reference>
<name>K1TLK0_9ZZZZ</name>
<organism evidence="1">
    <name type="scientific">human gut metagenome</name>
    <dbReference type="NCBI Taxonomy" id="408170"/>
    <lineage>
        <taxon>unclassified sequences</taxon>
        <taxon>metagenomes</taxon>
        <taxon>organismal metagenomes</taxon>
    </lineage>
</organism>
<feature type="non-terminal residue" evidence="1">
    <location>
        <position position="1"/>
    </location>
</feature>